<organism evidence="7 8">
    <name type="scientific">Dongia sedimenti</name>
    <dbReference type="NCBI Taxonomy" id="3064282"/>
    <lineage>
        <taxon>Bacteria</taxon>
        <taxon>Pseudomonadati</taxon>
        <taxon>Pseudomonadota</taxon>
        <taxon>Alphaproteobacteria</taxon>
        <taxon>Rhodospirillales</taxon>
        <taxon>Dongiaceae</taxon>
        <taxon>Dongia</taxon>
    </lineage>
</organism>
<keyword evidence="4 7" id="KW-0418">Kinase</keyword>
<dbReference type="InterPro" id="IPR011611">
    <property type="entry name" value="PfkB_dom"/>
</dbReference>
<comment type="caution">
    <text evidence="7">The sequence shown here is derived from an EMBL/GenBank/DDBJ whole genome shotgun (WGS) entry which is preliminary data.</text>
</comment>
<evidence type="ECO:0000256" key="2">
    <source>
        <dbReference type="ARBA" id="ARBA00022679"/>
    </source>
</evidence>
<dbReference type="EC" id="2.7.1.-" evidence="7"/>
<dbReference type="InterPro" id="IPR002173">
    <property type="entry name" value="Carboh/pur_kinase_PfkB_CS"/>
</dbReference>
<gene>
    <name evidence="7" type="ORF">Q8A70_20995</name>
</gene>
<protein>
    <submittedName>
        <fullName evidence="7">Carbohydrate kinase</fullName>
        <ecNumber evidence="7">2.7.1.-</ecNumber>
    </submittedName>
</protein>
<feature type="domain" description="Carbohydrate kinase PfkB" evidence="6">
    <location>
        <begin position="2"/>
        <end position="304"/>
    </location>
</feature>
<accession>A0ABU0YT47</accession>
<sequence length="316" mass="33568">MIVCCGEALIDFMPILADGVPAYRPLPGGSPFNVAIGLGRLGAPGGFLSRISTDFFGDLLLRTLADNRVDARYVKRAADPTMLAFVSHRPDGEPQYAFFSNGAADRGITEHDLPESFGDEVACLHLGLGAISTLAEPAATTFETLLKRESKRRVLAFDPNVRPNLIKDRDAARARMETWVALCDIVKVSRADLDWLYPGRSIEDSAAAWRALGPKLIVMTLGADGAMALLDGSKVAVPGRKIGVVDTVGAGDSFHSALLAGLNDHGLLTRDRLAKLDVGVLKILLDRAVAAAAITCSRAGANPPTKRELEDSLGPA</sequence>
<name>A0ABU0YT47_9PROT</name>
<evidence type="ECO:0000256" key="4">
    <source>
        <dbReference type="ARBA" id="ARBA00022777"/>
    </source>
</evidence>
<keyword evidence="8" id="KW-1185">Reference proteome</keyword>
<evidence type="ECO:0000259" key="6">
    <source>
        <dbReference type="Pfam" id="PF00294"/>
    </source>
</evidence>
<evidence type="ECO:0000256" key="3">
    <source>
        <dbReference type="ARBA" id="ARBA00022741"/>
    </source>
</evidence>
<keyword evidence="3" id="KW-0547">Nucleotide-binding</keyword>
<dbReference type="InterPro" id="IPR029056">
    <property type="entry name" value="Ribokinase-like"/>
</dbReference>
<dbReference type="SUPFAM" id="SSF53613">
    <property type="entry name" value="Ribokinase-like"/>
    <property type="match status" value="1"/>
</dbReference>
<evidence type="ECO:0000313" key="7">
    <source>
        <dbReference type="EMBL" id="MDQ7250181.1"/>
    </source>
</evidence>
<dbReference type="PROSITE" id="PS00584">
    <property type="entry name" value="PFKB_KINASES_2"/>
    <property type="match status" value="1"/>
</dbReference>
<dbReference type="RefSeq" id="WP_379959097.1">
    <property type="nucleotide sequence ID" value="NZ_JAUYVI010000006.1"/>
</dbReference>
<dbReference type="PANTHER" id="PTHR43085:SF1">
    <property type="entry name" value="PSEUDOURIDINE KINASE-RELATED"/>
    <property type="match status" value="1"/>
</dbReference>
<evidence type="ECO:0000256" key="1">
    <source>
        <dbReference type="ARBA" id="ARBA00010688"/>
    </source>
</evidence>
<comment type="similarity">
    <text evidence="1">Belongs to the carbohydrate kinase PfkB family.</text>
</comment>
<dbReference type="EMBL" id="JAUYVI010000006">
    <property type="protein sequence ID" value="MDQ7250181.1"/>
    <property type="molecule type" value="Genomic_DNA"/>
</dbReference>
<dbReference type="GO" id="GO:0016301">
    <property type="term" value="F:kinase activity"/>
    <property type="evidence" value="ECO:0007669"/>
    <property type="project" value="UniProtKB-KW"/>
</dbReference>
<dbReference type="PANTHER" id="PTHR43085">
    <property type="entry name" value="HEXOKINASE FAMILY MEMBER"/>
    <property type="match status" value="1"/>
</dbReference>
<dbReference type="InterPro" id="IPR050306">
    <property type="entry name" value="PfkB_Carbo_kinase"/>
</dbReference>
<dbReference type="CDD" id="cd01167">
    <property type="entry name" value="bac_FRK"/>
    <property type="match status" value="1"/>
</dbReference>
<reference evidence="8" key="1">
    <citation type="submission" date="2023-08" db="EMBL/GenBank/DDBJ databases">
        <title>Rhodospirillaceae gen. nov., a novel taxon isolated from the Yangtze River Yuezi River estuary sludge.</title>
        <authorList>
            <person name="Ruan L."/>
        </authorList>
    </citation>
    <scope>NUCLEOTIDE SEQUENCE [LARGE SCALE GENOMIC DNA]</scope>
    <source>
        <strain evidence="8">R-7</strain>
    </source>
</reference>
<keyword evidence="5" id="KW-0067">ATP-binding</keyword>
<dbReference type="Proteomes" id="UP001230156">
    <property type="component" value="Unassembled WGS sequence"/>
</dbReference>
<dbReference type="Pfam" id="PF00294">
    <property type="entry name" value="PfkB"/>
    <property type="match status" value="1"/>
</dbReference>
<evidence type="ECO:0000313" key="8">
    <source>
        <dbReference type="Proteomes" id="UP001230156"/>
    </source>
</evidence>
<dbReference type="Gene3D" id="3.40.1190.20">
    <property type="match status" value="1"/>
</dbReference>
<proteinExistence type="inferred from homology"/>
<evidence type="ECO:0000256" key="5">
    <source>
        <dbReference type="ARBA" id="ARBA00022840"/>
    </source>
</evidence>
<keyword evidence="2 7" id="KW-0808">Transferase</keyword>